<dbReference type="InterPro" id="IPR029052">
    <property type="entry name" value="Metallo-depent_PP-like"/>
</dbReference>
<dbReference type="PANTHER" id="PTHR11575:SF48">
    <property type="entry name" value="5'-NUCLEOTIDASE"/>
    <property type="match status" value="1"/>
</dbReference>
<dbReference type="GO" id="GO:0009166">
    <property type="term" value="P:nucleotide catabolic process"/>
    <property type="evidence" value="ECO:0007669"/>
    <property type="project" value="InterPro"/>
</dbReference>
<dbReference type="PRINTS" id="PR01607">
    <property type="entry name" value="APYRASEFAMLY"/>
</dbReference>
<keyword evidence="3" id="KW-0378">Hydrolase</keyword>
<evidence type="ECO:0000256" key="4">
    <source>
        <dbReference type="SAM" id="MobiDB-lite"/>
    </source>
</evidence>
<evidence type="ECO:0000313" key="7">
    <source>
        <dbReference type="EMBL" id="KAK4468619.1"/>
    </source>
</evidence>
<evidence type="ECO:0000256" key="3">
    <source>
        <dbReference type="RuleBase" id="RU362119"/>
    </source>
</evidence>
<dbReference type="SUPFAM" id="SSF56300">
    <property type="entry name" value="Metallo-dependent phosphatases"/>
    <property type="match status" value="1"/>
</dbReference>
<name>A0AAE1Z8A6_SCHME</name>
<evidence type="ECO:0000256" key="2">
    <source>
        <dbReference type="ARBA" id="ARBA00022729"/>
    </source>
</evidence>
<feature type="compositionally biased region" description="Low complexity" evidence="4">
    <location>
        <begin position="520"/>
        <end position="529"/>
    </location>
</feature>
<keyword evidence="8" id="KW-1185">Reference proteome</keyword>
<dbReference type="SUPFAM" id="SSF55816">
    <property type="entry name" value="5'-nucleotidase (syn. UDP-sugar hydrolase), C-terminal domain"/>
    <property type="match status" value="1"/>
</dbReference>
<feature type="domain" description="5'-Nucleotidase C-terminal" evidence="6">
    <location>
        <begin position="309"/>
        <end position="463"/>
    </location>
</feature>
<accession>A0AAE1Z8A6</accession>
<dbReference type="Gene3D" id="3.90.780.10">
    <property type="entry name" value="5'-Nucleotidase, C-terminal domain"/>
    <property type="match status" value="1"/>
</dbReference>
<dbReference type="InterPro" id="IPR036907">
    <property type="entry name" value="5'-Nucleotdase_C_sf"/>
</dbReference>
<dbReference type="GO" id="GO:0016787">
    <property type="term" value="F:hydrolase activity"/>
    <property type="evidence" value="ECO:0007669"/>
    <property type="project" value="UniProtKB-KW"/>
</dbReference>
<evidence type="ECO:0000313" key="8">
    <source>
        <dbReference type="Proteomes" id="UP001292079"/>
    </source>
</evidence>
<dbReference type="AlphaFoldDB" id="A0AAE1Z8A6"/>
<comment type="caution">
    <text evidence="7">The sequence shown here is derived from an EMBL/GenBank/DDBJ whole genome shotgun (WGS) entry which is preliminary data.</text>
</comment>
<evidence type="ECO:0000256" key="1">
    <source>
        <dbReference type="ARBA" id="ARBA00006654"/>
    </source>
</evidence>
<dbReference type="InterPro" id="IPR006179">
    <property type="entry name" value="5_nucleotidase/apyrase"/>
</dbReference>
<dbReference type="InterPro" id="IPR008334">
    <property type="entry name" value="5'-Nucleotdase_C"/>
</dbReference>
<evidence type="ECO:0000259" key="6">
    <source>
        <dbReference type="Pfam" id="PF02872"/>
    </source>
</evidence>
<dbReference type="Proteomes" id="UP001292079">
    <property type="component" value="Unassembled WGS sequence"/>
</dbReference>
<dbReference type="GO" id="GO:0000166">
    <property type="term" value="F:nucleotide binding"/>
    <property type="evidence" value="ECO:0007669"/>
    <property type="project" value="UniProtKB-KW"/>
</dbReference>
<gene>
    <name evidence="7" type="ORF">MN116_007807</name>
</gene>
<proteinExistence type="inferred from homology"/>
<keyword evidence="3" id="KW-0547">Nucleotide-binding</keyword>
<dbReference type="PANTHER" id="PTHR11575">
    <property type="entry name" value="5'-NUCLEOTIDASE-RELATED"/>
    <property type="match status" value="1"/>
</dbReference>
<evidence type="ECO:0000259" key="5">
    <source>
        <dbReference type="Pfam" id="PF00149"/>
    </source>
</evidence>
<comment type="similarity">
    <text evidence="1 3">Belongs to the 5'-nucleotidase family.</text>
</comment>
<reference evidence="7" key="2">
    <citation type="journal article" date="2023" name="Infect Dis Poverty">
        <title>Chromosome-scale genome of the human blood fluke Schistosoma mekongi and its implications for public health.</title>
        <authorList>
            <person name="Zhou M."/>
            <person name="Xu L."/>
            <person name="Xu D."/>
            <person name="Chen W."/>
            <person name="Khan J."/>
            <person name="Hu Y."/>
            <person name="Huang H."/>
            <person name="Wei H."/>
            <person name="Zhang Y."/>
            <person name="Chusongsang P."/>
            <person name="Tanasarnprasert K."/>
            <person name="Hu X."/>
            <person name="Limpanont Y."/>
            <person name="Lv Z."/>
        </authorList>
    </citation>
    <scope>NUCLEOTIDE SEQUENCE</scope>
    <source>
        <strain evidence="7">LV_2022a</strain>
    </source>
</reference>
<reference evidence="7" key="1">
    <citation type="submission" date="2022-04" db="EMBL/GenBank/DDBJ databases">
        <authorList>
            <person name="Xu L."/>
            <person name="Lv Z."/>
        </authorList>
    </citation>
    <scope>NUCLEOTIDE SEQUENCE</scope>
    <source>
        <strain evidence="7">LV_2022a</strain>
    </source>
</reference>
<dbReference type="Pfam" id="PF00149">
    <property type="entry name" value="Metallophos"/>
    <property type="match status" value="1"/>
</dbReference>
<protein>
    <submittedName>
        <fullName evidence="7">Uncharacterized protein</fullName>
    </submittedName>
</protein>
<keyword evidence="2" id="KW-0732">Signal</keyword>
<sequence>MTMSVKCLDILHFNDVYNVENQKEEPIAGAARFTTALKEHGAGKESIVLFSGDCLSPSLISNATHGRHIPPIMNKMFIECSLFGNHEFDFGMDTFQECIDMCNFSWINSNVYDGESNALIGTDITYKIVKHNDLNIGIIGLVEKEWVETIPCFTSSIIIVKDIIETGRELGHFLKTQQKCDLVIALTHMRWPNDRLLAENVPEIDLILGGHDHDYEYEWITLNENLLNDSNLLVDRTKISNKRLIIKSGSDYRMFSHLRVKYDKEICKISNIDIEQVTIDGHWKPDEEVEQLVNQCIEKLESNLDRPLGRIEVDLDTRFTSVRLKETNIGNFICDVVLTAVDAECVLFNSGSLRADRIIKAGVFTLRDLTTILPFLDKLVVIEITGSQLIEALENSVSEYPKCEGRFPIIGGMRFTFNPSKPSGSRIIIKEVSVQNEPINMKRKYRLCLKQYLYSGNDGYHVFPKCPLLLDEENCPILPILIQNYFRTVQVLKGFERSRTRHRQSLIPLTERQKLMQEPNNNTNNSNNKTKGDDENHLLTSSNITNATSRWNKARRLLIEEREKLSANLIAPNVDGRIQMITA</sequence>
<dbReference type="Pfam" id="PF02872">
    <property type="entry name" value="5_nucleotid_C"/>
    <property type="match status" value="1"/>
</dbReference>
<feature type="domain" description="Calcineurin-like phosphoesterase" evidence="5">
    <location>
        <begin position="10"/>
        <end position="215"/>
    </location>
</feature>
<dbReference type="EMBL" id="JALJAT010000006">
    <property type="protein sequence ID" value="KAK4468619.1"/>
    <property type="molecule type" value="Genomic_DNA"/>
</dbReference>
<feature type="region of interest" description="Disordered" evidence="4">
    <location>
        <begin position="516"/>
        <end position="537"/>
    </location>
</feature>
<organism evidence="7 8">
    <name type="scientific">Schistosoma mekongi</name>
    <name type="common">Parasitic worm</name>
    <dbReference type="NCBI Taxonomy" id="38744"/>
    <lineage>
        <taxon>Eukaryota</taxon>
        <taxon>Metazoa</taxon>
        <taxon>Spiralia</taxon>
        <taxon>Lophotrochozoa</taxon>
        <taxon>Platyhelminthes</taxon>
        <taxon>Trematoda</taxon>
        <taxon>Digenea</taxon>
        <taxon>Strigeidida</taxon>
        <taxon>Schistosomatoidea</taxon>
        <taxon>Schistosomatidae</taxon>
        <taxon>Schistosoma</taxon>
    </lineage>
</organism>
<dbReference type="InterPro" id="IPR004843">
    <property type="entry name" value="Calcineurin-like_PHP"/>
</dbReference>
<dbReference type="Gene3D" id="3.60.21.10">
    <property type="match status" value="1"/>
</dbReference>